<feature type="region of interest" description="Disordered" evidence="1">
    <location>
        <begin position="1"/>
        <end position="36"/>
    </location>
</feature>
<evidence type="ECO:0000313" key="2">
    <source>
        <dbReference type="EMBL" id="KAJ1102069.1"/>
    </source>
</evidence>
<gene>
    <name evidence="2" type="ORF">NDU88_007127</name>
</gene>
<keyword evidence="3" id="KW-1185">Reference proteome</keyword>
<comment type="caution">
    <text evidence="2">The sequence shown here is derived from an EMBL/GenBank/DDBJ whole genome shotgun (WGS) entry which is preliminary data.</text>
</comment>
<dbReference type="Proteomes" id="UP001066276">
    <property type="component" value="Chromosome 10"/>
</dbReference>
<evidence type="ECO:0000256" key="1">
    <source>
        <dbReference type="SAM" id="MobiDB-lite"/>
    </source>
</evidence>
<proteinExistence type="predicted"/>
<protein>
    <submittedName>
        <fullName evidence="2">Uncharacterized protein</fullName>
    </submittedName>
</protein>
<feature type="compositionally biased region" description="Basic and acidic residues" evidence="1">
    <location>
        <begin position="1"/>
        <end position="24"/>
    </location>
</feature>
<name>A0AAV7MFZ6_PLEWA</name>
<reference evidence="2" key="1">
    <citation type="journal article" date="2022" name="bioRxiv">
        <title>Sequencing and chromosome-scale assembly of the giantPleurodeles waltlgenome.</title>
        <authorList>
            <person name="Brown T."/>
            <person name="Elewa A."/>
            <person name="Iarovenko S."/>
            <person name="Subramanian E."/>
            <person name="Araus A.J."/>
            <person name="Petzold A."/>
            <person name="Susuki M."/>
            <person name="Suzuki K.-i.T."/>
            <person name="Hayashi T."/>
            <person name="Toyoda A."/>
            <person name="Oliveira C."/>
            <person name="Osipova E."/>
            <person name="Leigh N.D."/>
            <person name="Simon A."/>
            <person name="Yun M.H."/>
        </authorList>
    </citation>
    <scope>NUCLEOTIDE SEQUENCE</scope>
    <source>
        <strain evidence="2">20211129_DDA</strain>
        <tissue evidence="2">Liver</tissue>
    </source>
</reference>
<sequence length="102" mass="10808">MQLMRALERPGPRAPTERGLDRAGEPCVSGAEPPEAKRCSYCGPPESSGAGSAWSALPGAGRTLPVADTTFRPPIWACSCRRRERDGDSRVAGARAWASQAL</sequence>
<dbReference type="EMBL" id="JANPWB010000014">
    <property type="protein sequence ID" value="KAJ1102069.1"/>
    <property type="molecule type" value="Genomic_DNA"/>
</dbReference>
<organism evidence="2 3">
    <name type="scientific">Pleurodeles waltl</name>
    <name type="common">Iberian ribbed newt</name>
    <dbReference type="NCBI Taxonomy" id="8319"/>
    <lineage>
        <taxon>Eukaryota</taxon>
        <taxon>Metazoa</taxon>
        <taxon>Chordata</taxon>
        <taxon>Craniata</taxon>
        <taxon>Vertebrata</taxon>
        <taxon>Euteleostomi</taxon>
        <taxon>Amphibia</taxon>
        <taxon>Batrachia</taxon>
        <taxon>Caudata</taxon>
        <taxon>Salamandroidea</taxon>
        <taxon>Salamandridae</taxon>
        <taxon>Pleurodelinae</taxon>
        <taxon>Pleurodeles</taxon>
    </lineage>
</organism>
<dbReference type="AlphaFoldDB" id="A0AAV7MFZ6"/>
<evidence type="ECO:0000313" key="3">
    <source>
        <dbReference type="Proteomes" id="UP001066276"/>
    </source>
</evidence>
<accession>A0AAV7MFZ6</accession>